<dbReference type="Proteomes" id="UP001180845">
    <property type="component" value="Unassembled WGS sequence"/>
</dbReference>
<name>A0AAE3ZCH1_9ACTN</name>
<protein>
    <submittedName>
        <fullName evidence="2">Uncharacterized protein</fullName>
    </submittedName>
</protein>
<dbReference type="AlphaFoldDB" id="A0AAE3ZCH1"/>
<evidence type="ECO:0000313" key="2">
    <source>
        <dbReference type="EMBL" id="MDR7301009.1"/>
    </source>
</evidence>
<keyword evidence="3" id="KW-1185">Reference proteome</keyword>
<keyword evidence="1" id="KW-0812">Transmembrane</keyword>
<keyword evidence="1" id="KW-1133">Transmembrane helix</keyword>
<sequence length="145" mass="15989">MWAPFIMAASLAYAAYFVHGVLLAGTIAPLEDHFQHGEEVRHHARISALDEADVGRLVPVYDTATPVRGRVWKPVAAGEPAVLGQILIGPLAIAAFCFWYFFLARTVLRGIALAVHKVRGPKRAKNAENTADRETSRLKDFGIRR</sequence>
<feature type="transmembrane region" description="Helical" evidence="1">
    <location>
        <begin position="82"/>
        <end position="103"/>
    </location>
</feature>
<keyword evidence="1" id="KW-0472">Membrane</keyword>
<dbReference type="RefSeq" id="WP_310270716.1">
    <property type="nucleotide sequence ID" value="NZ_JAVDXW010000001.1"/>
</dbReference>
<evidence type="ECO:0000256" key="1">
    <source>
        <dbReference type="SAM" id="Phobius"/>
    </source>
</evidence>
<reference evidence="2" key="1">
    <citation type="submission" date="2023-07" db="EMBL/GenBank/DDBJ databases">
        <title>Sequencing the genomes of 1000 actinobacteria strains.</title>
        <authorList>
            <person name="Klenk H.-P."/>
        </authorList>
    </citation>
    <scope>NUCLEOTIDE SEQUENCE</scope>
    <source>
        <strain evidence="2">DSM 45977</strain>
    </source>
</reference>
<evidence type="ECO:0000313" key="3">
    <source>
        <dbReference type="Proteomes" id="UP001180845"/>
    </source>
</evidence>
<dbReference type="EMBL" id="JAVDXW010000001">
    <property type="protein sequence ID" value="MDR7301009.1"/>
    <property type="molecule type" value="Genomic_DNA"/>
</dbReference>
<organism evidence="2 3">
    <name type="scientific">Haloactinomyces albus</name>
    <dbReference type="NCBI Taxonomy" id="1352928"/>
    <lineage>
        <taxon>Bacteria</taxon>
        <taxon>Bacillati</taxon>
        <taxon>Actinomycetota</taxon>
        <taxon>Actinomycetes</taxon>
        <taxon>Actinopolysporales</taxon>
        <taxon>Actinopolysporaceae</taxon>
        <taxon>Haloactinomyces</taxon>
    </lineage>
</organism>
<gene>
    <name evidence="2" type="ORF">JOF55_001190</name>
</gene>
<proteinExistence type="predicted"/>
<accession>A0AAE3ZCH1</accession>
<comment type="caution">
    <text evidence="2">The sequence shown here is derived from an EMBL/GenBank/DDBJ whole genome shotgun (WGS) entry which is preliminary data.</text>
</comment>